<gene>
    <name evidence="1" type="ORF">DA73_0200395</name>
</gene>
<accession>A0A0C1RPE2</accession>
<name>A0A0C1RPE2_9CYAN</name>
<sequence>MLKPTFSLTIGSIKSSTDIPTLGVNNLVIERDMDIPVDGLRLQMMELPNIVIEENIVVELGYDFQQTKVFTGNVIRIRPAIVGIEICALGKMNRLLNFRTSATFQDKSVGSIAQDLIRQAGLSAGSIDNEITLPRYVVDSRMSAFAHLKELAERLGYELYCDREGHVKFHAPDSSPQSDTGGGESYVFGQHLLKAVAQLTPTAWGKIEVGGESPMSGKGDSTAHWLTVNDEDYRGSAGEVDSPRLLMIEPLARTQDLANRFARGRLAVAKRKAYEVCFTVLGSPLIDLNDSISIKNVPKESINSSGYVRAIRHQFGETVGFVTDLRISMGGKK</sequence>
<reference evidence="1" key="1">
    <citation type="journal article" date="2015" name="Genome Announc.">
        <title>Draft Genome Sequence of Tolypothrix boutellei Strain VB521301.</title>
        <authorList>
            <person name="Chandrababunaidu M.M."/>
            <person name="Singh D."/>
            <person name="Sen D."/>
            <person name="Bhan S."/>
            <person name="Das S."/>
            <person name="Gupta A."/>
            <person name="Adhikary S.P."/>
            <person name="Tripathy S."/>
        </authorList>
    </citation>
    <scope>NUCLEOTIDE SEQUENCE</scope>
    <source>
        <strain evidence="1">VB521301</strain>
    </source>
</reference>
<comment type="caution">
    <text evidence="1">The sequence shown here is derived from an EMBL/GenBank/DDBJ whole genome shotgun (WGS) entry which is preliminary data.</text>
</comment>
<evidence type="ECO:0000313" key="1">
    <source>
        <dbReference type="EMBL" id="KIE13875.1"/>
    </source>
</evidence>
<protein>
    <recommendedName>
        <fullName evidence="2">Phage protein D</fullName>
    </recommendedName>
</protein>
<dbReference type="EMBL" id="JHEG02000001">
    <property type="protein sequence ID" value="KIE13875.1"/>
    <property type="molecule type" value="Genomic_DNA"/>
</dbReference>
<dbReference type="STRING" id="1479485.DA73_0200395"/>
<dbReference type="OrthoDB" id="4821150at2"/>
<dbReference type="SUPFAM" id="SSF69279">
    <property type="entry name" value="Phage tail proteins"/>
    <property type="match status" value="1"/>
</dbReference>
<evidence type="ECO:0008006" key="2">
    <source>
        <dbReference type="Google" id="ProtNLM"/>
    </source>
</evidence>
<proteinExistence type="predicted"/>
<dbReference type="AlphaFoldDB" id="A0A0C1RPE2"/>
<organism evidence="1">
    <name type="scientific">Tolypothrix bouteillei VB521301</name>
    <dbReference type="NCBI Taxonomy" id="1479485"/>
    <lineage>
        <taxon>Bacteria</taxon>
        <taxon>Bacillati</taxon>
        <taxon>Cyanobacteriota</taxon>
        <taxon>Cyanophyceae</taxon>
        <taxon>Nostocales</taxon>
        <taxon>Tolypothrichaceae</taxon>
        <taxon>Tolypothrix</taxon>
    </lineage>
</organism>